<protein>
    <submittedName>
        <fullName evidence="2">Uncharacterized protein</fullName>
    </submittedName>
</protein>
<evidence type="ECO:0000313" key="3">
    <source>
        <dbReference type="Proteomes" id="UP001448207"/>
    </source>
</evidence>
<comment type="caution">
    <text evidence="2">The sequence shown here is derived from an EMBL/GenBank/DDBJ whole genome shotgun (WGS) entry which is preliminary data.</text>
</comment>
<dbReference type="EMBL" id="JBCLYO010000022">
    <property type="protein sequence ID" value="KAL0079256.1"/>
    <property type="molecule type" value="Genomic_DNA"/>
</dbReference>
<name>A0ABR3APC6_PHYBL</name>
<keyword evidence="1" id="KW-0812">Transmembrane</keyword>
<evidence type="ECO:0000256" key="1">
    <source>
        <dbReference type="SAM" id="Phobius"/>
    </source>
</evidence>
<sequence>MSKNYNVYVFGGYLNYIFVYKYIEIQNIVELWESYDSSESWVKVVGKRPPWEMVVLPAFWFVRFQFFVQNMGRVQSNRRWSLCDGCLTMKLIVYLVLSPTPE</sequence>
<keyword evidence="1" id="KW-1133">Transmembrane helix</keyword>
<keyword evidence="3" id="KW-1185">Reference proteome</keyword>
<evidence type="ECO:0000313" key="2">
    <source>
        <dbReference type="EMBL" id="KAL0079256.1"/>
    </source>
</evidence>
<proteinExistence type="predicted"/>
<keyword evidence="1" id="KW-0472">Membrane</keyword>
<accession>A0ABR3APC6</accession>
<gene>
    <name evidence="2" type="ORF">J3Q64DRAFT_1702020</name>
</gene>
<reference evidence="2 3" key="1">
    <citation type="submission" date="2024-04" db="EMBL/GenBank/DDBJ databases">
        <title>Symmetric and asymmetric DNA N6-adenine methylation regulates different biological responses in Mucorales.</title>
        <authorList>
            <consortium name="Lawrence Berkeley National Laboratory"/>
            <person name="Lax C."/>
            <person name="Mondo S.J."/>
            <person name="Osorio-Concepcion M."/>
            <person name="Muszewska A."/>
            <person name="Corrochano-Luque M."/>
            <person name="Gutierrez G."/>
            <person name="Riley R."/>
            <person name="Lipzen A."/>
            <person name="Guo J."/>
            <person name="Hundley H."/>
            <person name="Amirebrahimi M."/>
            <person name="Ng V."/>
            <person name="Lorenzo-Gutierrez D."/>
            <person name="Binder U."/>
            <person name="Yang J."/>
            <person name="Song Y."/>
            <person name="Canovas D."/>
            <person name="Navarro E."/>
            <person name="Freitag M."/>
            <person name="Gabaldon T."/>
            <person name="Grigoriev I.V."/>
            <person name="Corrochano L.M."/>
            <person name="Nicolas F.E."/>
            <person name="Garre V."/>
        </authorList>
    </citation>
    <scope>NUCLEOTIDE SEQUENCE [LARGE SCALE GENOMIC DNA]</scope>
    <source>
        <strain evidence="2 3">L51</strain>
    </source>
</reference>
<organism evidence="2 3">
    <name type="scientific">Phycomyces blakesleeanus</name>
    <dbReference type="NCBI Taxonomy" id="4837"/>
    <lineage>
        <taxon>Eukaryota</taxon>
        <taxon>Fungi</taxon>
        <taxon>Fungi incertae sedis</taxon>
        <taxon>Mucoromycota</taxon>
        <taxon>Mucoromycotina</taxon>
        <taxon>Mucoromycetes</taxon>
        <taxon>Mucorales</taxon>
        <taxon>Phycomycetaceae</taxon>
        <taxon>Phycomyces</taxon>
    </lineage>
</organism>
<dbReference type="Proteomes" id="UP001448207">
    <property type="component" value="Unassembled WGS sequence"/>
</dbReference>
<feature type="transmembrane region" description="Helical" evidence="1">
    <location>
        <begin position="50"/>
        <end position="68"/>
    </location>
</feature>